<evidence type="ECO:0000313" key="10">
    <source>
        <dbReference type="Proteomes" id="UP000662857"/>
    </source>
</evidence>
<keyword evidence="6 8" id="KW-1133">Transmembrane helix</keyword>
<dbReference type="Pfam" id="PF01032">
    <property type="entry name" value="FecCD"/>
    <property type="match status" value="1"/>
</dbReference>
<name>A0A895YB62_9ACTN</name>
<dbReference type="PANTHER" id="PTHR30472:SF24">
    <property type="entry name" value="FERRIC ENTEROBACTIN TRANSPORT SYSTEM PERMEASE PROTEIN FEPG"/>
    <property type="match status" value="1"/>
</dbReference>
<keyword evidence="5 8" id="KW-0812">Transmembrane</keyword>
<keyword evidence="4" id="KW-1003">Cell membrane</keyword>
<accession>A0A895YB62</accession>
<dbReference type="GO" id="GO:0005886">
    <property type="term" value="C:plasma membrane"/>
    <property type="evidence" value="ECO:0007669"/>
    <property type="project" value="UniProtKB-SubCell"/>
</dbReference>
<dbReference type="InterPro" id="IPR037294">
    <property type="entry name" value="ABC_BtuC-like"/>
</dbReference>
<keyword evidence="7 8" id="KW-0472">Membrane</keyword>
<dbReference type="Proteomes" id="UP000662857">
    <property type="component" value="Chromosome"/>
</dbReference>
<evidence type="ECO:0000256" key="3">
    <source>
        <dbReference type="ARBA" id="ARBA00022448"/>
    </source>
</evidence>
<comment type="similarity">
    <text evidence="2">Belongs to the binding-protein-dependent transport system permease family. FecCD subfamily.</text>
</comment>
<proteinExistence type="inferred from homology"/>
<feature type="transmembrane region" description="Helical" evidence="8">
    <location>
        <begin position="320"/>
        <end position="339"/>
    </location>
</feature>
<evidence type="ECO:0000256" key="7">
    <source>
        <dbReference type="ARBA" id="ARBA00023136"/>
    </source>
</evidence>
<comment type="subcellular location">
    <subcellularLocation>
        <location evidence="1">Cell membrane</location>
        <topology evidence="1">Multi-pass membrane protein</topology>
    </subcellularLocation>
</comment>
<evidence type="ECO:0000256" key="6">
    <source>
        <dbReference type="ARBA" id="ARBA00022989"/>
    </source>
</evidence>
<feature type="transmembrane region" description="Helical" evidence="8">
    <location>
        <begin position="249"/>
        <end position="278"/>
    </location>
</feature>
<feature type="transmembrane region" description="Helical" evidence="8">
    <location>
        <begin position="21"/>
        <end position="41"/>
    </location>
</feature>
<evidence type="ECO:0000256" key="1">
    <source>
        <dbReference type="ARBA" id="ARBA00004651"/>
    </source>
</evidence>
<sequence length="347" mass="35844">MSRQLTLRIPGTPFSRRLDRRILILAAAGLALTMAIAGYRLTLGDAPIPVTELWGALTGHGSASTEFIVRQLRLPRVAVAVLAGAAMGLSGALLQSLARNPLVAPDIIGVNAGAALVAVAVLTVYTGYRGALEVGAFTGAIAAAALVYLAAQQRGRLQPYRLVLIGIGVDAACRAGISFLLVAVESMPAQAAVLWMVGSLAGVGPGDAWFLLVMLLLLTPVVVAVRRPLMNLQLGEDTAQVLGTRTGPVRLTVLIVAVLLAASAVAICGPVAFVAFIAPHLARRIARAPGAAVLGIAALIGALLFLLADLVALHLLPVPLPLGVITPLIGGPYFLYLLLRMSRTEAT</sequence>
<evidence type="ECO:0000256" key="8">
    <source>
        <dbReference type="SAM" id="Phobius"/>
    </source>
</evidence>
<dbReference type="KEGG" id="nhy:JQS43_24845"/>
<feature type="transmembrane region" description="Helical" evidence="8">
    <location>
        <begin position="163"/>
        <end position="181"/>
    </location>
</feature>
<dbReference type="InterPro" id="IPR000522">
    <property type="entry name" value="ABC_transptr_permease_BtuC"/>
</dbReference>
<keyword evidence="10" id="KW-1185">Reference proteome</keyword>
<feature type="transmembrane region" description="Helical" evidence="8">
    <location>
        <begin position="134"/>
        <end position="151"/>
    </location>
</feature>
<dbReference type="AlphaFoldDB" id="A0A895YB62"/>
<evidence type="ECO:0000256" key="4">
    <source>
        <dbReference type="ARBA" id="ARBA00022475"/>
    </source>
</evidence>
<dbReference type="SUPFAM" id="SSF81345">
    <property type="entry name" value="ABC transporter involved in vitamin B12 uptake, BtuC"/>
    <property type="match status" value="1"/>
</dbReference>
<feature type="transmembrane region" description="Helical" evidence="8">
    <location>
        <begin position="187"/>
        <end position="203"/>
    </location>
</feature>
<keyword evidence="3" id="KW-0813">Transport</keyword>
<evidence type="ECO:0000313" key="9">
    <source>
        <dbReference type="EMBL" id="QSB14651.1"/>
    </source>
</evidence>
<organism evidence="9 10">
    <name type="scientific">Natronosporangium hydrolyticum</name>
    <dbReference type="NCBI Taxonomy" id="2811111"/>
    <lineage>
        <taxon>Bacteria</taxon>
        <taxon>Bacillati</taxon>
        <taxon>Actinomycetota</taxon>
        <taxon>Actinomycetes</taxon>
        <taxon>Micromonosporales</taxon>
        <taxon>Micromonosporaceae</taxon>
        <taxon>Natronosporangium</taxon>
    </lineage>
</organism>
<dbReference type="CDD" id="cd06550">
    <property type="entry name" value="TM_ABC_iron-siderophores_like"/>
    <property type="match status" value="1"/>
</dbReference>
<feature type="transmembrane region" description="Helical" evidence="8">
    <location>
        <begin position="290"/>
        <end position="308"/>
    </location>
</feature>
<dbReference type="GO" id="GO:0022857">
    <property type="term" value="F:transmembrane transporter activity"/>
    <property type="evidence" value="ECO:0007669"/>
    <property type="project" value="InterPro"/>
</dbReference>
<evidence type="ECO:0000256" key="5">
    <source>
        <dbReference type="ARBA" id="ARBA00022692"/>
    </source>
</evidence>
<dbReference type="GO" id="GO:0033214">
    <property type="term" value="P:siderophore-iron import into cell"/>
    <property type="evidence" value="ECO:0007669"/>
    <property type="project" value="TreeGrafter"/>
</dbReference>
<dbReference type="EMBL" id="CP070499">
    <property type="protein sequence ID" value="QSB14651.1"/>
    <property type="molecule type" value="Genomic_DNA"/>
</dbReference>
<dbReference type="RefSeq" id="WP_239676800.1">
    <property type="nucleotide sequence ID" value="NZ_CP070499.1"/>
</dbReference>
<feature type="transmembrane region" description="Helical" evidence="8">
    <location>
        <begin position="107"/>
        <end position="128"/>
    </location>
</feature>
<protein>
    <submittedName>
        <fullName evidence="9">Iron chelate uptake ABC transporter family permease subunit</fullName>
    </submittedName>
</protein>
<dbReference type="Gene3D" id="1.10.3470.10">
    <property type="entry name" value="ABC transporter involved in vitamin B12 uptake, BtuC"/>
    <property type="match status" value="1"/>
</dbReference>
<dbReference type="PANTHER" id="PTHR30472">
    <property type="entry name" value="FERRIC ENTEROBACTIN TRANSPORT SYSTEM PERMEASE PROTEIN"/>
    <property type="match status" value="1"/>
</dbReference>
<reference evidence="9" key="1">
    <citation type="submission" date="2021-02" db="EMBL/GenBank/DDBJ databases">
        <title>Natrosporangium hydrolyticum gen. nov., sp. nov, a haloalkaliphilic actinobacterium from a soda solonchak soil.</title>
        <authorList>
            <person name="Sorokin D.Y."/>
            <person name="Khijniak T.V."/>
            <person name="Zakharycheva A.P."/>
            <person name="Boueva O.V."/>
            <person name="Ariskina E.V."/>
            <person name="Hahnke R.L."/>
            <person name="Bunk B."/>
            <person name="Sproer C."/>
            <person name="Schumann P."/>
            <person name="Evtushenko L.I."/>
            <person name="Kublanov I.V."/>
        </authorList>
    </citation>
    <scope>NUCLEOTIDE SEQUENCE</scope>
    <source>
        <strain evidence="9">DSM 106523</strain>
    </source>
</reference>
<evidence type="ECO:0000256" key="2">
    <source>
        <dbReference type="ARBA" id="ARBA00007935"/>
    </source>
</evidence>
<gene>
    <name evidence="9" type="ORF">JQS43_24845</name>
</gene>